<reference evidence="1 2" key="1">
    <citation type="submission" date="2020-08" db="EMBL/GenBank/DDBJ databases">
        <title>Edaphobacter telluris sp. nov. and Acidobacterium dinghuensis sp. nov., two acidobacteria isolated from forest soil.</title>
        <authorList>
            <person name="Fu J."/>
            <person name="Qiu L."/>
        </authorList>
    </citation>
    <scope>NUCLEOTIDE SEQUENCE [LARGE SCALE GENOMIC DNA]</scope>
    <source>
        <strain evidence="1">4Y35</strain>
    </source>
</reference>
<evidence type="ECO:0000313" key="1">
    <source>
        <dbReference type="EMBL" id="QNI34258.1"/>
    </source>
</evidence>
<dbReference type="PANTHER" id="PTHR30632:SF11">
    <property type="entry name" value="BLR4797 PROTEIN"/>
    <property type="match status" value="1"/>
</dbReference>
<dbReference type="InterPro" id="IPR050682">
    <property type="entry name" value="ModA/WtpA"/>
</dbReference>
<dbReference type="EMBL" id="CP060394">
    <property type="protein sequence ID" value="QNI34258.1"/>
    <property type="molecule type" value="Genomic_DNA"/>
</dbReference>
<protein>
    <submittedName>
        <fullName evidence="1">Substrate-binding domain-containing protein</fullName>
    </submittedName>
</protein>
<evidence type="ECO:0000313" key="2">
    <source>
        <dbReference type="Proteomes" id="UP000515312"/>
    </source>
</evidence>
<name>A0A7G8BNY8_9BACT</name>
<organism evidence="1 2">
    <name type="scientific">Alloacidobacterium dinghuense</name>
    <dbReference type="NCBI Taxonomy" id="2763107"/>
    <lineage>
        <taxon>Bacteria</taxon>
        <taxon>Pseudomonadati</taxon>
        <taxon>Acidobacteriota</taxon>
        <taxon>Terriglobia</taxon>
        <taxon>Terriglobales</taxon>
        <taxon>Acidobacteriaceae</taxon>
        <taxon>Alloacidobacterium</taxon>
    </lineage>
</organism>
<dbReference type="PANTHER" id="PTHR30632">
    <property type="entry name" value="MOLYBDATE-BINDING PERIPLASMIC PROTEIN"/>
    <property type="match status" value="1"/>
</dbReference>
<accession>A0A7G8BNY8</accession>
<proteinExistence type="predicted"/>
<sequence>MIGENISLYGVPVPPCTTFVLTGSPPVRKRNLRTNNLKGTTMTPKRLTFAIPLIFALPACLPAQVTVLTSGGFSAAYQELLPQFEKSTGITVTTMRGASQGDGPTTIDAELRRGQAADVVILSREGLAELSAEGRIVPGSDVDLASVPLGVGVRSGTPDPDISTVNAFKQTLLQANSIGIQSTSGIYLKTTVFPQLGIAGPLVDKLSDAASADVASGKVEMVVLPVSEILPVRGVDFVGTIPADLQFVQVLAAAVVKGAKNPEAAKRLIDFLASEKATPTVEKTGMERPGLGAR</sequence>
<dbReference type="GO" id="GO:0030973">
    <property type="term" value="F:molybdate ion binding"/>
    <property type="evidence" value="ECO:0007669"/>
    <property type="project" value="TreeGrafter"/>
</dbReference>
<dbReference type="KEGG" id="adin:H7849_10370"/>
<dbReference type="Proteomes" id="UP000515312">
    <property type="component" value="Chromosome"/>
</dbReference>
<gene>
    <name evidence="1" type="ORF">H7849_10370</name>
</gene>
<dbReference type="GO" id="GO:0015689">
    <property type="term" value="P:molybdate ion transport"/>
    <property type="evidence" value="ECO:0007669"/>
    <property type="project" value="TreeGrafter"/>
</dbReference>
<dbReference type="RefSeq" id="WP_186746287.1">
    <property type="nucleotide sequence ID" value="NZ_CP060394.1"/>
</dbReference>
<dbReference type="Gene3D" id="3.40.190.10">
    <property type="entry name" value="Periplasmic binding protein-like II"/>
    <property type="match status" value="3"/>
</dbReference>
<dbReference type="AlphaFoldDB" id="A0A7G8BNY8"/>
<dbReference type="SUPFAM" id="SSF53850">
    <property type="entry name" value="Periplasmic binding protein-like II"/>
    <property type="match status" value="1"/>
</dbReference>
<keyword evidence="2" id="KW-1185">Reference proteome</keyword>
<dbReference type="Pfam" id="PF13531">
    <property type="entry name" value="SBP_bac_11"/>
    <property type="match status" value="1"/>
</dbReference>